<protein>
    <submittedName>
        <fullName evidence="2">SGNH/GDSL hydrolase family protein</fullName>
    </submittedName>
</protein>
<comment type="caution">
    <text evidence="2">The sequence shown here is derived from an EMBL/GenBank/DDBJ whole genome shotgun (WGS) entry which is preliminary data.</text>
</comment>
<accession>A0A6B2QXU9</accession>
<keyword evidence="2" id="KW-0378">Hydrolase</keyword>
<gene>
    <name evidence="2" type="ORF">G3I67_09505</name>
</gene>
<dbReference type="SUPFAM" id="SSF52266">
    <property type="entry name" value="SGNH hydrolase"/>
    <property type="match status" value="1"/>
</dbReference>
<dbReference type="InterPro" id="IPR036514">
    <property type="entry name" value="SGNH_hydro_sf"/>
</dbReference>
<reference evidence="2" key="1">
    <citation type="submission" date="2020-02" db="EMBL/GenBank/DDBJ databases">
        <authorList>
            <person name="Chen W.-M."/>
        </authorList>
    </citation>
    <scope>NUCLEOTIDE SEQUENCE</scope>
    <source>
        <strain evidence="2">NBD-18</strain>
    </source>
</reference>
<keyword evidence="1" id="KW-0812">Transmembrane</keyword>
<dbReference type="AlphaFoldDB" id="A0A6B2QXU9"/>
<dbReference type="RefSeq" id="WP_163654648.1">
    <property type="nucleotide sequence ID" value="NZ_JAAGRN010000005.1"/>
</dbReference>
<feature type="transmembrane region" description="Helical" evidence="1">
    <location>
        <begin position="7"/>
        <end position="33"/>
    </location>
</feature>
<name>A0A6B2QXU9_9BURK</name>
<dbReference type="CDD" id="cd00229">
    <property type="entry name" value="SGNH_hydrolase"/>
    <property type="match status" value="1"/>
</dbReference>
<proteinExistence type="predicted"/>
<dbReference type="Gene3D" id="3.40.50.1110">
    <property type="entry name" value="SGNH hydrolase"/>
    <property type="match status" value="1"/>
</dbReference>
<sequence length="369" mass="41680">MSTLKKVIFLFIGLSISLVIGITFLELFFGNWWNKDDWRDTRSLNIVRSFTHDYRIDRIYDGWGPTSTYTRDHYGLRGPCTEIDKINILTIGGSTTDQRFISDGLTWQDSLQKNLRTLNHPHTCIANAGVDGHSTFGHIEAFNIWFPKIQSLKPQLILLYVGVNDAGFRLEPFAGFDTKAGEEESRLKIWLREKSALYALLRFIRNALTPKPKASYAEHTKHPFSLDEYIRSENSTGALTLAEENKRAFSKRLSIVLQTIKKMGALPVCISQPHLYVNSSTGVKKGVPFAFEYKGVVYNGLDYDASINLLNQEMASLCPSQGGFYIDAASNTFAPEDFYDLVHMTPVGAKKLGNLIAQEMVRQKIPMAF</sequence>
<keyword evidence="1" id="KW-0472">Membrane</keyword>
<evidence type="ECO:0000313" key="2">
    <source>
        <dbReference type="EMBL" id="NDY83466.1"/>
    </source>
</evidence>
<keyword evidence="1" id="KW-1133">Transmembrane helix</keyword>
<organism evidence="2">
    <name type="scientific">Sheuella amnicola</name>
    <dbReference type="NCBI Taxonomy" id="2707330"/>
    <lineage>
        <taxon>Bacteria</taxon>
        <taxon>Pseudomonadati</taxon>
        <taxon>Pseudomonadota</taxon>
        <taxon>Betaproteobacteria</taxon>
        <taxon>Burkholderiales</taxon>
        <taxon>Alcaligenaceae</taxon>
        <taxon>Sheuella</taxon>
    </lineage>
</organism>
<dbReference type="EMBL" id="JAAGRN010000005">
    <property type="protein sequence ID" value="NDY83466.1"/>
    <property type="molecule type" value="Genomic_DNA"/>
</dbReference>
<dbReference type="GO" id="GO:0016788">
    <property type="term" value="F:hydrolase activity, acting on ester bonds"/>
    <property type="evidence" value="ECO:0007669"/>
    <property type="project" value="UniProtKB-ARBA"/>
</dbReference>
<evidence type="ECO:0000256" key="1">
    <source>
        <dbReference type="SAM" id="Phobius"/>
    </source>
</evidence>